<dbReference type="Proteomes" id="UP000034799">
    <property type="component" value="Unassembled WGS sequence"/>
</dbReference>
<dbReference type="EMBL" id="LBWK01000001">
    <property type="protein sequence ID" value="KKR06253.1"/>
    <property type="molecule type" value="Genomic_DNA"/>
</dbReference>
<evidence type="ECO:0008006" key="3">
    <source>
        <dbReference type="Google" id="ProtNLM"/>
    </source>
</evidence>
<evidence type="ECO:0000313" key="2">
    <source>
        <dbReference type="Proteomes" id="UP000034799"/>
    </source>
</evidence>
<protein>
    <recommendedName>
        <fullName evidence="3">FCP1 homology domain-containing protein</fullName>
    </recommendedName>
</protein>
<comment type="caution">
    <text evidence="1">The sequence shown here is derived from an EMBL/GenBank/DDBJ whole genome shotgun (WGS) entry which is preliminary data.</text>
</comment>
<proteinExistence type="predicted"/>
<dbReference type="AlphaFoldDB" id="A0A0G0MSX9"/>
<reference evidence="1 2" key="1">
    <citation type="journal article" date="2015" name="Nature">
        <title>rRNA introns, odd ribosomes, and small enigmatic genomes across a large radiation of phyla.</title>
        <authorList>
            <person name="Brown C.T."/>
            <person name="Hug L.A."/>
            <person name="Thomas B.C."/>
            <person name="Sharon I."/>
            <person name="Castelle C.J."/>
            <person name="Singh A."/>
            <person name="Wilkins M.J."/>
            <person name="Williams K.H."/>
            <person name="Banfield J.F."/>
        </authorList>
    </citation>
    <scope>NUCLEOTIDE SEQUENCE [LARGE SCALE GENOMIC DNA]</scope>
</reference>
<name>A0A0G0MSX9_9BACT</name>
<organism evidence="1 2">
    <name type="scientific">candidate division WS6 bacterium GW2011_GWF2_39_15</name>
    <dbReference type="NCBI Taxonomy" id="1619100"/>
    <lineage>
        <taxon>Bacteria</taxon>
        <taxon>Candidatus Dojkabacteria</taxon>
    </lineage>
</organism>
<gene>
    <name evidence="1" type="ORF">UT34_C0001G0293</name>
</gene>
<sequence length="133" mass="16001">MNIYLDIDGVILTKQGDQMPYLQEFLSTIFDLFPTKVYWLTTHCKDGTTNWLFKHIDGKLDPINEKFIMRVKPTKWDTLKTEAIDFTKDFLWFDDNVLMVEQKILQYYKKFDSWVKVEDNLEEITGKLKNTYR</sequence>
<accession>A0A0G0MSX9</accession>
<evidence type="ECO:0000313" key="1">
    <source>
        <dbReference type="EMBL" id="KKR06253.1"/>
    </source>
</evidence>